<feature type="compositionally biased region" description="Basic residues" evidence="21">
    <location>
        <begin position="480"/>
        <end position="494"/>
    </location>
</feature>
<evidence type="ECO:0000256" key="8">
    <source>
        <dbReference type="ARBA" id="ARBA00022692"/>
    </source>
</evidence>
<keyword evidence="17" id="KW-0325">Glycoprotein</keyword>
<dbReference type="InterPro" id="IPR000731">
    <property type="entry name" value="SSD"/>
</dbReference>
<evidence type="ECO:0000256" key="17">
    <source>
        <dbReference type="ARBA" id="ARBA00023180"/>
    </source>
</evidence>
<dbReference type="PANTHER" id="PTHR46378">
    <property type="entry name" value="STEROL REGULATORY ELEMENT-BINDING PROTEIN CLEAVAGE-ACTIVATING PROTEIN"/>
    <property type="match status" value="1"/>
</dbReference>
<evidence type="ECO:0000256" key="11">
    <source>
        <dbReference type="ARBA" id="ARBA00022989"/>
    </source>
</evidence>
<dbReference type="PROSITE" id="PS50156">
    <property type="entry name" value="SSD"/>
    <property type="match status" value="1"/>
</dbReference>
<dbReference type="InterPro" id="IPR053958">
    <property type="entry name" value="HMGCR/SNAP/NPC1-like_SSD"/>
</dbReference>
<evidence type="ECO:0000256" key="16">
    <source>
        <dbReference type="ARBA" id="ARBA00023166"/>
    </source>
</evidence>
<evidence type="ECO:0000313" key="24">
    <source>
        <dbReference type="WBParaSite" id="BXY_1719800.1"/>
    </source>
</evidence>
<dbReference type="WBParaSite" id="BXY_1719800.1">
    <property type="protein sequence ID" value="BXY_1719800.1"/>
    <property type="gene ID" value="BXY_1719800"/>
</dbReference>
<feature type="region of interest" description="Disordered" evidence="21">
    <location>
        <begin position="476"/>
        <end position="499"/>
    </location>
</feature>
<comment type="similarity">
    <text evidence="4">Belongs to the WD repeat SCAP family.</text>
</comment>
<evidence type="ECO:0000256" key="10">
    <source>
        <dbReference type="ARBA" id="ARBA00022824"/>
    </source>
</evidence>
<dbReference type="InterPro" id="IPR001680">
    <property type="entry name" value="WD40_rpt"/>
</dbReference>
<dbReference type="GO" id="GO:0008203">
    <property type="term" value="P:cholesterol metabolic process"/>
    <property type="evidence" value="ECO:0007669"/>
    <property type="project" value="UniProtKB-KW"/>
</dbReference>
<dbReference type="Pfam" id="PF12349">
    <property type="entry name" value="Sterol-sensing"/>
    <property type="match status" value="1"/>
</dbReference>
<keyword evidence="12" id="KW-0333">Golgi apparatus</keyword>
<comment type="function">
    <text evidence="20">Escort protein required for cholesterol as well as lipid homeostasis. Regulates export of the SCAP-SREBP complex from the endoplasmic reticulum to the Golgi upon low cholesterol, thereby regulating the processing of sterol regulatory element-binding proteins (SREBPs) SREBF1/SREBP1 and SREBF2/SREBP2. At high sterol concentrations, formation of a ternary complex with INSIG (INSIG1 or INSIG2) leads to mask the ER export signal in SCAP, promoting retention of the complex in the endoplasmic reticulum. Low sterol concentrations trigger release of INSIG, a conformational change in the SSD domain of SCAP, unmasking of the ER export signal, promoting recruitment into COPII-coated vesicles and transport of the SCAP-SREBP to the Golgi: in the Golgi, SREBPs are then processed, releasing the transcription factor fragment of SREBPs from the membrane, its import into the nucleus and up-regulation of LDLR, INSIG1 and the mevalonate pathway. Binds cholesterol via its SSD domain.</text>
</comment>
<feature type="transmembrane region" description="Helical" evidence="22">
    <location>
        <begin position="21"/>
        <end position="43"/>
    </location>
</feature>
<evidence type="ECO:0000313" key="23">
    <source>
        <dbReference type="Proteomes" id="UP000095284"/>
    </source>
</evidence>
<dbReference type="Pfam" id="PF24006">
    <property type="entry name" value="SCAP_N"/>
    <property type="match status" value="1"/>
</dbReference>
<dbReference type="GO" id="GO:0000139">
    <property type="term" value="C:Golgi membrane"/>
    <property type="evidence" value="ECO:0007669"/>
    <property type="project" value="UniProtKB-SubCell"/>
</dbReference>
<dbReference type="GO" id="GO:0045540">
    <property type="term" value="P:regulation of cholesterol biosynthetic process"/>
    <property type="evidence" value="ECO:0007669"/>
    <property type="project" value="TreeGrafter"/>
</dbReference>
<evidence type="ECO:0000256" key="4">
    <source>
        <dbReference type="ARBA" id="ARBA00007410"/>
    </source>
</evidence>
<keyword evidence="11 22" id="KW-1133">Transmembrane helix</keyword>
<feature type="transmembrane region" description="Helical" evidence="22">
    <location>
        <begin position="287"/>
        <end position="307"/>
    </location>
</feature>
<keyword evidence="13" id="KW-0443">Lipid metabolism</keyword>
<dbReference type="SMART" id="SM00320">
    <property type="entry name" value="WD40"/>
    <property type="match status" value="4"/>
</dbReference>
<evidence type="ECO:0000256" key="19">
    <source>
        <dbReference type="ARBA" id="ARBA00023329"/>
    </source>
</evidence>
<dbReference type="Gene3D" id="2.130.10.10">
    <property type="entry name" value="YVTN repeat-like/Quinoprotein amine dehydrogenase"/>
    <property type="match status" value="1"/>
</dbReference>
<keyword evidence="9" id="KW-0677">Repeat</keyword>
<dbReference type="InterPro" id="IPR019775">
    <property type="entry name" value="WD40_repeat_CS"/>
</dbReference>
<sequence length="1081" mass="124599">MWKRFSDKIHRTFFDYGKLCSAHPIACISLSLLSVVFLSYPAMLKMELPVSSPFDVFWHQKKDFIQDPPAWLNGRPGLYIQQIVLTANVDPWNSTECTPDIVIRAAILQTFRIREIAIDVKTDSSLFKNLCLQVNTDGRSECLLLSPALIWNDDINKVKKDADIRRTIYKHQCHGALCKRDLLLGTPIWNTGIKKNYQTNRQRTIHLGVTLLFTSIDDEWRNLLIKTLSERFTIIRSHAFDEDTLIHVYYRPGHYFSDYFPILASYFVCAIYFYYTVKKFEMVKSKVGLAVASFFTVVFTLTTTLGICHHLDMSASVGRSRLFPYLAMIVGLENILCITRSVVYIPPSFDISFRVAHGLSEEGQKITKYFLLELHFLLFGYLTQVPEIQEFCLFAFIGIVVDLYMQLFFYTPCLIFDLSRMDSDDRKRFSLMLLSSNIRKFKKYQSPKCPAEYIFPSLFKRKNKLTRTLSEDNLKDNNFKKSHKRSSSSSVHKKNPSDSTTLEAFSNRLRVLHYWTRTRIAQRIIMISFILWVVWLAFLVQKWRVFEGLFGEPSNLTSQGDLRWISHHILDTAPLEWSVWQTSTFKWWPLLLEQYNLSLSGFYVTFLPIISLRKSIPYNDPELQIIAGNIQNKVNLELQDRIDWLEREMSRWLIISAILPFLIVILFILYMCFWEKWLQWRNELKSAFALKRSTFRTRLSSVELTPLAFSRHELPVECASVHEDTIVSASVNGQVFIWDAKSGELRNSLLRYKQNQVGKLRSNSMFLPNEPVNQGDTKKRSSVWCLDVNDIYIVIGCSDGEIQLGRTKDGEIVQSKAGEKAGVTHINILGNRVVAGRLTAIVEVMEISTFIDNYGEEAVVLDLLTKNYAHQKPITNLICTSKHIITSSYDNSLRVIDQNSLQLSHSLYGHNNSVISICIDEEQDLLFSSCDSGRICCWSIETGRLLRSLEKEDSLPVEIICTTKYLIGFSIDAGLWVWDKQDGDLIFNLSLHEQTDPLTLLLDIDENIEPVLREGRFLARINDSYVCTSDVDSVQIWDIEARSVVKQIRLPAPIDSIQNLDQKSVLCCAGTELYRISAPIK</sequence>
<dbReference type="eggNOG" id="KOG1933">
    <property type="taxonomic scope" value="Eukaryota"/>
</dbReference>
<dbReference type="Pfam" id="PF00400">
    <property type="entry name" value="WD40"/>
    <property type="match status" value="1"/>
</dbReference>
<dbReference type="GO" id="GO:0032933">
    <property type="term" value="P:SREBP signaling pathway"/>
    <property type="evidence" value="ECO:0007669"/>
    <property type="project" value="InterPro"/>
</dbReference>
<feature type="transmembrane region" description="Helical" evidence="22">
    <location>
        <begin position="520"/>
        <end position="540"/>
    </location>
</feature>
<name>A0A1I7SVW8_BURXY</name>
<keyword evidence="15 22" id="KW-0472">Membrane</keyword>
<dbReference type="SUPFAM" id="SSF50978">
    <property type="entry name" value="WD40 repeat-like"/>
    <property type="match status" value="1"/>
</dbReference>
<dbReference type="PROSITE" id="PS00678">
    <property type="entry name" value="WD_REPEATS_1"/>
    <property type="match status" value="1"/>
</dbReference>
<evidence type="ECO:0000256" key="3">
    <source>
        <dbReference type="ARBA" id="ARBA00004653"/>
    </source>
</evidence>
<dbReference type="InterPro" id="IPR057041">
    <property type="entry name" value="SCAP_N"/>
</dbReference>
<evidence type="ECO:0000256" key="6">
    <source>
        <dbReference type="ARBA" id="ARBA00022548"/>
    </source>
</evidence>
<keyword evidence="6" id="KW-0153">Cholesterol metabolism</keyword>
<dbReference type="PROSITE" id="PS50082">
    <property type="entry name" value="WD_REPEATS_2"/>
    <property type="match status" value="2"/>
</dbReference>
<dbReference type="InterPro" id="IPR015943">
    <property type="entry name" value="WD40/YVTN_repeat-like_dom_sf"/>
</dbReference>
<keyword evidence="19" id="KW-0968">Cytoplasmic vesicle</keyword>
<dbReference type="InterPro" id="IPR036322">
    <property type="entry name" value="WD40_repeat_dom_sf"/>
</dbReference>
<organism evidence="23 24">
    <name type="scientific">Bursaphelenchus xylophilus</name>
    <name type="common">Pinewood nematode worm</name>
    <name type="synonym">Aphelenchoides xylophilus</name>
    <dbReference type="NCBI Taxonomy" id="6326"/>
    <lineage>
        <taxon>Eukaryota</taxon>
        <taxon>Metazoa</taxon>
        <taxon>Ecdysozoa</taxon>
        <taxon>Nematoda</taxon>
        <taxon>Chromadorea</taxon>
        <taxon>Rhabditida</taxon>
        <taxon>Tylenchina</taxon>
        <taxon>Tylenchomorpha</taxon>
        <taxon>Aphelenchoidea</taxon>
        <taxon>Aphelenchoididae</taxon>
        <taxon>Bursaphelenchus</taxon>
    </lineage>
</organism>
<evidence type="ECO:0000256" key="14">
    <source>
        <dbReference type="ARBA" id="ARBA00023121"/>
    </source>
</evidence>
<comment type="subcellular location">
    <subcellularLocation>
        <location evidence="2">Cytoplasmic vesicle</location>
        <location evidence="2">COPII-coated vesicle membrane</location>
        <topology evidence="2">Multi-pass membrane protein</topology>
    </subcellularLocation>
    <subcellularLocation>
        <location evidence="1">Endoplasmic reticulum membrane</location>
        <topology evidence="1">Multi-pass membrane protein</topology>
    </subcellularLocation>
    <subcellularLocation>
        <location evidence="3">Golgi apparatus membrane</location>
        <topology evidence="3">Multi-pass membrane protein</topology>
    </subcellularLocation>
</comment>
<evidence type="ECO:0000256" key="15">
    <source>
        <dbReference type="ARBA" id="ARBA00023136"/>
    </source>
</evidence>
<reference evidence="24" key="1">
    <citation type="submission" date="2016-11" db="UniProtKB">
        <authorList>
            <consortium name="WormBaseParasite"/>
        </authorList>
    </citation>
    <scope>IDENTIFICATION</scope>
</reference>
<feature type="transmembrane region" description="Helical" evidence="22">
    <location>
        <begin position="259"/>
        <end position="275"/>
    </location>
</feature>
<evidence type="ECO:0000256" key="21">
    <source>
        <dbReference type="SAM" id="MobiDB-lite"/>
    </source>
</evidence>
<keyword evidence="10" id="KW-0256">Endoplasmic reticulum</keyword>
<dbReference type="GO" id="GO:0032936">
    <property type="term" value="C:SREBP-SCAP complex"/>
    <property type="evidence" value="ECO:0007669"/>
    <property type="project" value="TreeGrafter"/>
</dbReference>
<dbReference type="GO" id="GO:0032934">
    <property type="term" value="F:sterol binding"/>
    <property type="evidence" value="ECO:0007669"/>
    <property type="project" value="InterPro"/>
</dbReference>
<evidence type="ECO:0000256" key="18">
    <source>
        <dbReference type="ARBA" id="ARBA00023221"/>
    </source>
</evidence>
<evidence type="ECO:0000256" key="22">
    <source>
        <dbReference type="SAM" id="Phobius"/>
    </source>
</evidence>
<evidence type="ECO:0000256" key="20">
    <source>
        <dbReference type="ARBA" id="ARBA00045958"/>
    </source>
</evidence>
<evidence type="ECO:0000256" key="13">
    <source>
        <dbReference type="ARBA" id="ARBA00023098"/>
    </source>
</evidence>
<feature type="transmembrane region" description="Helical" evidence="22">
    <location>
        <begin position="652"/>
        <end position="673"/>
    </location>
</feature>
<evidence type="ECO:0000256" key="2">
    <source>
        <dbReference type="ARBA" id="ARBA00004557"/>
    </source>
</evidence>
<dbReference type="PANTHER" id="PTHR46378:SF1">
    <property type="entry name" value="STEROL REGULATORY ELEMENT-BINDING PROTEIN CLEAVAGE-ACTIVATING PROTEIN"/>
    <property type="match status" value="1"/>
</dbReference>
<keyword evidence="8 22" id="KW-0812">Transmembrane</keyword>
<feature type="transmembrane region" description="Helical" evidence="22">
    <location>
        <begin position="322"/>
        <end position="345"/>
    </location>
</feature>
<dbReference type="GO" id="GO:0005789">
    <property type="term" value="C:endoplasmic reticulum membrane"/>
    <property type="evidence" value="ECO:0007669"/>
    <property type="project" value="UniProtKB-SubCell"/>
</dbReference>
<dbReference type="Proteomes" id="UP000095284">
    <property type="component" value="Unplaced"/>
</dbReference>
<evidence type="ECO:0000256" key="7">
    <source>
        <dbReference type="ARBA" id="ARBA00022574"/>
    </source>
</evidence>
<evidence type="ECO:0000256" key="5">
    <source>
        <dbReference type="ARBA" id="ARBA00019541"/>
    </source>
</evidence>
<keyword evidence="14" id="KW-0446">Lipid-binding</keyword>
<keyword evidence="7" id="KW-0853">WD repeat</keyword>
<dbReference type="GO" id="GO:0012507">
    <property type="term" value="C:ER to Golgi transport vesicle membrane"/>
    <property type="evidence" value="ECO:0007669"/>
    <property type="project" value="UniProtKB-SubCell"/>
</dbReference>
<accession>A0A1I7SVW8</accession>
<keyword evidence="16" id="KW-1207">Sterol metabolism</keyword>
<dbReference type="AlphaFoldDB" id="A0A1I7SVW8"/>
<feature type="transmembrane region" description="Helical" evidence="22">
    <location>
        <begin position="394"/>
        <end position="418"/>
    </location>
</feature>
<proteinExistence type="inferred from homology"/>
<evidence type="ECO:0000256" key="1">
    <source>
        <dbReference type="ARBA" id="ARBA00004477"/>
    </source>
</evidence>
<dbReference type="InterPro" id="IPR030225">
    <property type="entry name" value="SCAP"/>
</dbReference>
<evidence type="ECO:0000256" key="9">
    <source>
        <dbReference type="ARBA" id="ARBA00022737"/>
    </source>
</evidence>
<protein>
    <recommendedName>
        <fullName evidence="5">Sterol regulatory element-binding protein cleavage-activating protein</fullName>
    </recommendedName>
</protein>
<evidence type="ECO:0000256" key="12">
    <source>
        <dbReference type="ARBA" id="ARBA00023034"/>
    </source>
</evidence>
<keyword evidence="18" id="KW-0753">Steroid metabolism</keyword>